<evidence type="ECO:0000256" key="5">
    <source>
        <dbReference type="ARBA" id="ARBA00022801"/>
    </source>
</evidence>
<evidence type="ECO:0000256" key="6">
    <source>
        <dbReference type="ARBA" id="ARBA00022837"/>
    </source>
</evidence>
<sequence length="462" mass="52559">MFIKVMFPLFIIFHTLPVLANQPNIVFILADDLGAHTLSSDGNPIMETPHLDKLAAAGMSFSRGYANAATCKPSRAAIISGQYAPRTEIYRVVDRHKGKDDYIKFKVPPNATHLALDNITLAESLKAAGYQTGHFGKWHLEKYKSYLPDTQGFDVSYESHKVHFGAQINMDKNLPNDVYIGDFMTDKALEFIDNATNNKKPFFAYIPYYLIHKPWQAKADDLAYFDKKWGNKYDATTKSVAAMTKALDDNVGRVNEHLEKLGISDNTLVVFTSDNGGYKMPGNVLNGKLRGYKGEIYEGGLRVPYIFKFPTVIANNQRSNEMIMGIDIYPTLISFAKAKAPQQALDGVDFMPLLTGNTKVNPPRSLFWFFPKWERYQEKTGKWYNSWRNVINNGRYKLIEYPDLDQVEVYDLENDPFEQQDISSSAAELTTHLQQELKDWKINISAHQEIINPNFKETTSNK</sequence>
<evidence type="ECO:0000256" key="4">
    <source>
        <dbReference type="ARBA" id="ARBA00022729"/>
    </source>
</evidence>
<dbReference type="InterPro" id="IPR017850">
    <property type="entry name" value="Alkaline_phosphatase_core_sf"/>
</dbReference>
<keyword evidence="6" id="KW-0106">Calcium</keyword>
<dbReference type="EMBL" id="CP134145">
    <property type="protein sequence ID" value="WNC73048.1"/>
    <property type="molecule type" value="Genomic_DNA"/>
</dbReference>
<accession>A0ABY9TXK0</accession>
<name>A0ABY9TXK0_9GAMM</name>
<keyword evidence="9" id="KW-1185">Reference proteome</keyword>
<keyword evidence="3" id="KW-0479">Metal-binding</keyword>
<dbReference type="Gene3D" id="3.30.1120.10">
    <property type="match status" value="1"/>
</dbReference>
<dbReference type="InterPro" id="IPR000917">
    <property type="entry name" value="Sulfatase_N"/>
</dbReference>
<dbReference type="SUPFAM" id="SSF53649">
    <property type="entry name" value="Alkaline phosphatase-like"/>
    <property type="match status" value="1"/>
</dbReference>
<dbReference type="PANTHER" id="PTHR42693:SF42">
    <property type="entry name" value="ARYLSULFATASE G"/>
    <property type="match status" value="1"/>
</dbReference>
<evidence type="ECO:0000313" key="9">
    <source>
        <dbReference type="Proteomes" id="UP001258994"/>
    </source>
</evidence>
<gene>
    <name evidence="8" type="ORF">RGQ13_03430</name>
</gene>
<keyword evidence="4" id="KW-0732">Signal</keyword>
<evidence type="ECO:0000259" key="7">
    <source>
        <dbReference type="Pfam" id="PF00884"/>
    </source>
</evidence>
<evidence type="ECO:0000256" key="3">
    <source>
        <dbReference type="ARBA" id="ARBA00022723"/>
    </source>
</evidence>
<evidence type="ECO:0000313" key="8">
    <source>
        <dbReference type="EMBL" id="WNC73048.1"/>
    </source>
</evidence>
<comment type="cofactor">
    <cofactor evidence="1">
        <name>Ca(2+)</name>
        <dbReference type="ChEBI" id="CHEBI:29108"/>
    </cofactor>
</comment>
<dbReference type="Gene3D" id="3.40.720.10">
    <property type="entry name" value="Alkaline Phosphatase, subunit A"/>
    <property type="match status" value="1"/>
</dbReference>
<dbReference type="CDD" id="cd16144">
    <property type="entry name" value="ARS_like"/>
    <property type="match status" value="1"/>
</dbReference>
<feature type="domain" description="Sulfatase N-terminal" evidence="7">
    <location>
        <begin position="23"/>
        <end position="336"/>
    </location>
</feature>
<dbReference type="PANTHER" id="PTHR42693">
    <property type="entry name" value="ARYLSULFATASE FAMILY MEMBER"/>
    <property type="match status" value="1"/>
</dbReference>
<reference evidence="9" key="1">
    <citation type="submission" date="2023-09" db="EMBL/GenBank/DDBJ databases">
        <authorList>
            <person name="Li S."/>
            <person name="Li X."/>
            <person name="Zhang C."/>
            <person name="Zhao Z."/>
        </authorList>
    </citation>
    <scope>NUCLEOTIDE SEQUENCE [LARGE SCALE GENOMIC DNA]</scope>
    <source>
        <strain evidence="9">SQ149</strain>
    </source>
</reference>
<keyword evidence="5" id="KW-0378">Hydrolase</keyword>
<comment type="similarity">
    <text evidence="2">Belongs to the sulfatase family.</text>
</comment>
<dbReference type="InterPro" id="IPR050738">
    <property type="entry name" value="Sulfatase"/>
</dbReference>
<proteinExistence type="inferred from homology"/>
<dbReference type="Pfam" id="PF00884">
    <property type="entry name" value="Sulfatase"/>
    <property type="match status" value="1"/>
</dbReference>
<dbReference type="RefSeq" id="WP_348392161.1">
    <property type="nucleotide sequence ID" value="NZ_CP134145.1"/>
</dbReference>
<evidence type="ECO:0000256" key="2">
    <source>
        <dbReference type="ARBA" id="ARBA00008779"/>
    </source>
</evidence>
<organism evidence="8 9">
    <name type="scientific">Thalassotalea psychrophila</name>
    <dbReference type="NCBI Taxonomy" id="3065647"/>
    <lineage>
        <taxon>Bacteria</taxon>
        <taxon>Pseudomonadati</taxon>
        <taxon>Pseudomonadota</taxon>
        <taxon>Gammaproteobacteria</taxon>
        <taxon>Alteromonadales</taxon>
        <taxon>Colwelliaceae</taxon>
        <taxon>Thalassotalea</taxon>
    </lineage>
</organism>
<evidence type="ECO:0000256" key="1">
    <source>
        <dbReference type="ARBA" id="ARBA00001913"/>
    </source>
</evidence>
<dbReference type="Proteomes" id="UP001258994">
    <property type="component" value="Chromosome"/>
</dbReference>
<protein>
    <submittedName>
        <fullName evidence="8">Sulfatase</fullName>
    </submittedName>
</protein>